<dbReference type="InterPro" id="IPR026891">
    <property type="entry name" value="Fn3-like"/>
</dbReference>
<comment type="caution">
    <text evidence="17">The sequence shown here is derived from an EMBL/GenBank/DDBJ whole genome shotgun (WGS) entry which is preliminary data.</text>
</comment>
<proteinExistence type="inferred from homology"/>
<evidence type="ECO:0000259" key="16">
    <source>
        <dbReference type="SMART" id="SM01217"/>
    </source>
</evidence>
<comment type="subcellular location">
    <subcellularLocation>
        <location evidence="2">Secreted</location>
    </subcellularLocation>
</comment>
<dbReference type="FunFam" id="2.60.40.10:FF:000757">
    <property type="entry name" value="Beta-glucosidase G"/>
    <property type="match status" value="1"/>
</dbReference>
<evidence type="ECO:0000256" key="6">
    <source>
        <dbReference type="ARBA" id="ARBA00022729"/>
    </source>
</evidence>
<evidence type="ECO:0000256" key="1">
    <source>
        <dbReference type="ARBA" id="ARBA00000448"/>
    </source>
</evidence>
<keyword evidence="6 15" id="KW-0732">Signal</keyword>
<dbReference type="InterPro" id="IPR036881">
    <property type="entry name" value="Glyco_hydro_3_C_sf"/>
</dbReference>
<accession>A0A1V6TKW0</accession>
<dbReference type="PROSITE" id="PS00775">
    <property type="entry name" value="GLYCOSYL_HYDROL_F3"/>
    <property type="match status" value="1"/>
</dbReference>
<keyword evidence="12 14" id="KW-0624">Polysaccharide degradation</keyword>
<dbReference type="InterPro" id="IPR050288">
    <property type="entry name" value="Cellulose_deg_GH3"/>
</dbReference>
<dbReference type="Gene3D" id="2.60.40.10">
    <property type="entry name" value="Immunoglobulins"/>
    <property type="match status" value="1"/>
</dbReference>
<keyword evidence="5" id="KW-0964">Secreted</keyword>
<dbReference type="InterPro" id="IPR013783">
    <property type="entry name" value="Ig-like_fold"/>
</dbReference>
<dbReference type="PANTHER" id="PTHR42715">
    <property type="entry name" value="BETA-GLUCOSIDASE"/>
    <property type="match status" value="1"/>
</dbReference>
<dbReference type="EC" id="3.2.1.21" evidence="14"/>
<keyword evidence="8" id="KW-0136">Cellulose degradation</keyword>
<evidence type="ECO:0000313" key="18">
    <source>
        <dbReference type="Proteomes" id="UP000191342"/>
    </source>
</evidence>
<feature type="domain" description="Fibronectin type III-like" evidence="16">
    <location>
        <begin position="706"/>
        <end position="775"/>
    </location>
</feature>
<dbReference type="PRINTS" id="PR00133">
    <property type="entry name" value="GLHYDRLASE3"/>
</dbReference>
<dbReference type="OrthoDB" id="416222at2759"/>
<dbReference type="InterPro" id="IPR017853">
    <property type="entry name" value="GH"/>
</dbReference>
<evidence type="ECO:0000256" key="13">
    <source>
        <dbReference type="ARBA" id="ARBA00024983"/>
    </source>
</evidence>
<comment type="function">
    <text evidence="13">Beta-glucosidases are one of a number of cellulolytic enzymes involved in the degradation of cellulosic biomass. Catalyzes the last step releasing glucose from the inhibitory cellobiose.</text>
</comment>
<evidence type="ECO:0000256" key="8">
    <source>
        <dbReference type="ARBA" id="ARBA00023001"/>
    </source>
</evidence>
<feature type="chain" id="PRO_5012031482" description="beta-glucosidase" evidence="15">
    <location>
        <begin position="21"/>
        <end position="786"/>
    </location>
</feature>
<organism evidence="17 18">
    <name type="scientific">Penicillium flavigenum</name>
    <dbReference type="NCBI Taxonomy" id="254877"/>
    <lineage>
        <taxon>Eukaryota</taxon>
        <taxon>Fungi</taxon>
        <taxon>Dikarya</taxon>
        <taxon>Ascomycota</taxon>
        <taxon>Pezizomycotina</taxon>
        <taxon>Eurotiomycetes</taxon>
        <taxon>Eurotiomycetidae</taxon>
        <taxon>Eurotiales</taxon>
        <taxon>Aspergillaceae</taxon>
        <taxon>Penicillium</taxon>
    </lineage>
</organism>
<keyword evidence="9" id="KW-0325">Glycoprotein</keyword>
<gene>
    <name evidence="17" type="ORF">PENFLA_c006G08262</name>
</gene>
<evidence type="ECO:0000256" key="12">
    <source>
        <dbReference type="ARBA" id="ARBA00023326"/>
    </source>
</evidence>
<evidence type="ECO:0000256" key="9">
    <source>
        <dbReference type="ARBA" id="ARBA00023180"/>
    </source>
</evidence>
<keyword evidence="7 14" id="KW-0378">Hydrolase</keyword>
<evidence type="ECO:0000256" key="15">
    <source>
        <dbReference type="SAM" id="SignalP"/>
    </source>
</evidence>
<dbReference type="SUPFAM" id="SSF52279">
    <property type="entry name" value="Beta-D-glucan exohydrolase, C-terminal domain"/>
    <property type="match status" value="1"/>
</dbReference>
<dbReference type="InterPro" id="IPR019800">
    <property type="entry name" value="Glyco_hydro_3_AS"/>
</dbReference>
<evidence type="ECO:0000256" key="4">
    <source>
        <dbReference type="ARBA" id="ARBA00005336"/>
    </source>
</evidence>
<dbReference type="Gene3D" id="3.40.50.1700">
    <property type="entry name" value="Glycoside hydrolase family 3 C-terminal domain"/>
    <property type="match status" value="1"/>
</dbReference>
<dbReference type="InterPro" id="IPR036962">
    <property type="entry name" value="Glyco_hydro_3_N_sf"/>
</dbReference>
<feature type="signal peptide" evidence="15">
    <location>
        <begin position="1"/>
        <end position="20"/>
    </location>
</feature>
<keyword evidence="18" id="KW-1185">Reference proteome</keyword>
<evidence type="ECO:0000256" key="3">
    <source>
        <dbReference type="ARBA" id="ARBA00004987"/>
    </source>
</evidence>
<dbReference type="GO" id="GO:0008422">
    <property type="term" value="F:beta-glucosidase activity"/>
    <property type="evidence" value="ECO:0007669"/>
    <property type="project" value="UniProtKB-EC"/>
</dbReference>
<dbReference type="Proteomes" id="UP000191342">
    <property type="component" value="Unassembled WGS sequence"/>
</dbReference>
<dbReference type="SUPFAM" id="SSF51445">
    <property type="entry name" value="(Trans)glycosidases"/>
    <property type="match status" value="1"/>
</dbReference>
<evidence type="ECO:0000256" key="11">
    <source>
        <dbReference type="ARBA" id="ARBA00023295"/>
    </source>
</evidence>
<reference evidence="18" key="1">
    <citation type="journal article" date="2017" name="Nat. Microbiol.">
        <title>Global analysis of biosynthetic gene clusters reveals vast potential of secondary metabolite production in Penicillium species.</title>
        <authorList>
            <person name="Nielsen J.C."/>
            <person name="Grijseels S."/>
            <person name="Prigent S."/>
            <person name="Ji B."/>
            <person name="Dainat J."/>
            <person name="Nielsen K.F."/>
            <person name="Frisvad J.C."/>
            <person name="Workman M."/>
            <person name="Nielsen J."/>
        </authorList>
    </citation>
    <scope>NUCLEOTIDE SEQUENCE [LARGE SCALE GENOMIC DNA]</scope>
    <source>
        <strain evidence="18">IBT 14082</strain>
    </source>
</reference>
<dbReference type="AlphaFoldDB" id="A0A1V6TKW0"/>
<dbReference type="Pfam" id="PF00933">
    <property type="entry name" value="Glyco_hydro_3"/>
    <property type="match status" value="1"/>
</dbReference>
<dbReference type="Pfam" id="PF14310">
    <property type="entry name" value="Fn3-like"/>
    <property type="match status" value="1"/>
</dbReference>
<dbReference type="InterPro" id="IPR001764">
    <property type="entry name" value="Glyco_hydro_3_N"/>
</dbReference>
<evidence type="ECO:0000256" key="5">
    <source>
        <dbReference type="ARBA" id="ARBA00022525"/>
    </source>
</evidence>
<comment type="similarity">
    <text evidence="4 14">Belongs to the glycosyl hydrolase 3 family.</text>
</comment>
<dbReference type="GO" id="GO:0030245">
    <property type="term" value="P:cellulose catabolic process"/>
    <property type="evidence" value="ECO:0007669"/>
    <property type="project" value="UniProtKB-UniPathway"/>
</dbReference>
<name>A0A1V6TKW0_9EURO</name>
<dbReference type="SMART" id="SM01217">
    <property type="entry name" value="Fn3_like"/>
    <property type="match status" value="1"/>
</dbReference>
<dbReference type="Gene3D" id="3.20.20.300">
    <property type="entry name" value="Glycoside hydrolase, family 3, N-terminal domain"/>
    <property type="match status" value="1"/>
</dbReference>
<evidence type="ECO:0000256" key="10">
    <source>
        <dbReference type="ARBA" id="ARBA00023277"/>
    </source>
</evidence>
<keyword evidence="11 14" id="KW-0326">Glycosidase</keyword>
<protein>
    <recommendedName>
        <fullName evidence="14">beta-glucosidase</fullName>
        <ecNumber evidence="14">3.2.1.21</ecNumber>
    </recommendedName>
</protein>
<comment type="pathway">
    <text evidence="3 14">Glycan metabolism; cellulose degradation.</text>
</comment>
<dbReference type="InterPro" id="IPR002772">
    <property type="entry name" value="Glyco_hydro_3_C"/>
</dbReference>
<keyword evidence="10 14" id="KW-0119">Carbohydrate metabolism</keyword>
<dbReference type="PANTHER" id="PTHR42715:SF5">
    <property type="entry name" value="BETA-GLUCOSIDASE M-RELATED"/>
    <property type="match status" value="1"/>
</dbReference>
<dbReference type="UniPathway" id="UPA00696"/>
<evidence type="ECO:0000256" key="14">
    <source>
        <dbReference type="RuleBase" id="RU361161"/>
    </source>
</evidence>
<dbReference type="FunFam" id="3.20.20.300:FF:000002">
    <property type="entry name" value="Probable beta-glucosidase"/>
    <property type="match status" value="1"/>
</dbReference>
<comment type="catalytic activity">
    <reaction evidence="1 14">
        <text>Hydrolysis of terminal, non-reducing beta-D-glucosyl residues with release of beta-D-glucose.</text>
        <dbReference type="EC" id="3.2.1.21"/>
    </reaction>
</comment>
<dbReference type="Pfam" id="PF01915">
    <property type="entry name" value="Glyco_hydro_3_C"/>
    <property type="match status" value="1"/>
</dbReference>
<evidence type="ECO:0000256" key="7">
    <source>
        <dbReference type="ARBA" id="ARBA00022801"/>
    </source>
</evidence>
<evidence type="ECO:0000313" key="17">
    <source>
        <dbReference type="EMBL" id="OQE27008.1"/>
    </source>
</evidence>
<sequence length="786" mass="85547">MLQLKKLLVTACFLINFVAGQDTVIHQDTHFYGQSPPIYPSPEISGTGGWNEAFSKAQALVLQMTLEERTSLTGGYPNETSGCGGNIPAITRLGFPGMCLQDGPNGVRAADFVNGYPSGIHVGASWNKTLAYSQSHAIGGEFRRKGATVALGPPSNDPYLTGALGAEAVKGVQDNGVISCTKHFVGNEQEMHRNPRVDPDTNMTIEASSSNIDDKTMHEHYMWPFADAVHAGTASIMCAYERLNNSYSCHNSKLLNGLLKTELGFQGFVMSDWFAQHTGIASAAAGLDMVMPYGYEFWGDNLTEAVRNGSISEGQINNMATRIMAAWYFSHQDDKSLPPAGVGLTANFEDHRALIIDARDPNDADLLMEGAIQGHVLVKNVKNSLPLKAPSMLSIYGYDAKLPDKSFSSGGFNGWALGLQSHNYRSIVCGFGSVGGQCPIFEPIAINGTMIGGGGSGSVTPVYMSSPFDALEKRARRDGTQLFWDFNTENATSNINSNSDACLVFLNAASSEGVDRPSLRDSFSDSLVKNIAANCDNTIVTIHNAGVRLVDEWIEHPNVTAVIFAHLPGQDSGEAITKILYGDVSPSGKLPYSVPRNESDYGPVYAPATHSGWDRYFPQDDFKEGVFTDYRAFDREGIDPRFEFGFGLTYTTFEYSNLMIENIVDSSTLTRYPMGPIVPGGHSDLWDTIATVTADVTNTGRVEAAEIAQLYVGIPMQDQPIRQLRGFDKVTVPPGETRTVEFKLRRRDLSTWDVHGQKWRLLVGSDYPVYVGASSRNLELSAKLSL</sequence>
<dbReference type="STRING" id="254877.A0A1V6TKW0"/>
<dbReference type="EMBL" id="MLQL01000006">
    <property type="protein sequence ID" value="OQE27008.1"/>
    <property type="molecule type" value="Genomic_DNA"/>
</dbReference>
<evidence type="ECO:0000256" key="2">
    <source>
        <dbReference type="ARBA" id="ARBA00004613"/>
    </source>
</evidence>
<dbReference type="GO" id="GO:0005576">
    <property type="term" value="C:extracellular region"/>
    <property type="evidence" value="ECO:0007669"/>
    <property type="project" value="UniProtKB-SubCell"/>
</dbReference>